<dbReference type="PANTHER" id="PTHR43531">
    <property type="entry name" value="PROTEIN ICFG"/>
    <property type="match status" value="1"/>
</dbReference>
<organism evidence="7 8">
    <name type="scientific">Novosphingobium pokkalii</name>
    <dbReference type="NCBI Taxonomy" id="1770194"/>
    <lineage>
        <taxon>Bacteria</taxon>
        <taxon>Pseudomonadati</taxon>
        <taxon>Pseudomonadota</taxon>
        <taxon>Alphaproteobacteria</taxon>
        <taxon>Sphingomonadales</taxon>
        <taxon>Sphingomonadaceae</taxon>
        <taxon>Novosphingobium</taxon>
    </lineage>
</organism>
<keyword evidence="3" id="KW-0807">Transducer</keyword>
<dbReference type="Gene3D" id="3.30.450.20">
    <property type="entry name" value="PAS domain"/>
    <property type="match status" value="1"/>
</dbReference>
<comment type="caution">
    <text evidence="7">The sequence shown here is derived from an EMBL/GenBank/DDBJ whole genome shotgun (WGS) entry which is preliminary data.</text>
</comment>
<sequence length="511" mass="53166">MFKRRVVVPLETRFAQAVFEHAADGFLLLQNGRFTLCNAAAERVYQRTRHEIIGATPDALAAPRQADGRPSSEHVGERLAEAQRNGFARFEWLNVDRNGQPLRMLVTLTPIQIDGGDALMIQVQSQAETSAVVDALREGLERLAGGDLDCRLTRAFRQDYECLRTSFNAAVDAMAGAMRSVGGIAEQVANGSSEILAGSEDLSTRTEQQAAAVEEAAAALRQISESVQKSAQEAGHASTMVQTTLDEARQSGDVVGRAIEAMAAIEKSSQEIAEIVGVIDAIAFQTNLLALNAGVEAARAGDAGKGFAVVASEVRALAQRAGDAARDIRARIGSSTEQVSNGVGLVTATGDALERIAASVGEINDVMQRITGTSSEQAGALGQINATVRDVDSITQQNAAMAEEATATARNLADQAGVMARELGKFRFAGGQSMARAPVTSRAAAPAPASIPASAPAPAPVRAAPLPAAVPAAPLAAVPAPTPAAPPRPKPSPAPRSVGNAALSEDDWSEF</sequence>
<dbReference type="InterPro" id="IPR003660">
    <property type="entry name" value="HAMP_dom"/>
</dbReference>
<dbReference type="InterPro" id="IPR051310">
    <property type="entry name" value="MCP_chemotaxis"/>
</dbReference>
<accession>A0ABV7V5R5</accession>
<feature type="domain" description="Methyl-accepting transducer" evidence="5">
    <location>
        <begin position="184"/>
        <end position="413"/>
    </location>
</feature>
<evidence type="ECO:0000256" key="1">
    <source>
        <dbReference type="ARBA" id="ARBA00022500"/>
    </source>
</evidence>
<dbReference type="PROSITE" id="PS50885">
    <property type="entry name" value="HAMP"/>
    <property type="match status" value="1"/>
</dbReference>
<evidence type="ECO:0000256" key="3">
    <source>
        <dbReference type="PROSITE-ProRule" id="PRU00284"/>
    </source>
</evidence>
<dbReference type="Pfam" id="PF13426">
    <property type="entry name" value="PAS_9"/>
    <property type="match status" value="1"/>
</dbReference>
<dbReference type="SUPFAM" id="SSF55785">
    <property type="entry name" value="PYP-like sensor domain (PAS domain)"/>
    <property type="match status" value="1"/>
</dbReference>
<evidence type="ECO:0000313" key="7">
    <source>
        <dbReference type="EMBL" id="MFC3672753.1"/>
    </source>
</evidence>
<evidence type="ECO:0000256" key="2">
    <source>
        <dbReference type="ARBA" id="ARBA00029447"/>
    </source>
</evidence>
<dbReference type="CDD" id="cd11386">
    <property type="entry name" value="MCP_signal"/>
    <property type="match status" value="1"/>
</dbReference>
<feature type="domain" description="HAMP" evidence="6">
    <location>
        <begin position="127"/>
        <end position="179"/>
    </location>
</feature>
<evidence type="ECO:0000256" key="4">
    <source>
        <dbReference type="SAM" id="MobiDB-lite"/>
    </source>
</evidence>
<dbReference type="PROSITE" id="PS50111">
    <property type="entry name" value="CHEMOTAXIS_TRANSDUC_2"/>
    <property type="match status" value="1"/>
</dbReference>
<reference evidence="8" key="1">
    <citation type="journal article" date="2019" name="Int. J. Syst. Evol. Microbiol.">
        <title>The Global Catalogue of Microorganisms (GCM) 10K type strain sequencing project: providing services to taxonomists for standard genome sequencing and annotation.</title>
        <authorList>
            <consortium name="The Broad Institute Genomics Platform"/>
            <consortium name="The Broad Institute Genome Sequencing Center for Infectious Disease"/>
            <person name="Wu L."/>
            <person name="Ma J."/>
        </authorList>
    </citation>
    <scope>NUCLEOTIDE SEQUENCE [LARGE SCALE GENOMIC DNA]</scope>
    <source>
        <strain evidence="8">KCTC 42224</strain>
    </source>
</reference>
<dbReference type="InterPro" id="IPR035965">
    <property type="entry name" value="PAS-like_dom_sf"/>
</dbReference>
<dbReference type="EMBL" id="JBHRYE010000022">
    <property type="protein sequence ID" value="MFC3672753.1"/>
    <property type="molecule type" value="Genomic_DNA"/>
</dbReference>
<protein>
    <submittedName>
        <fullName evidence="7">Methyl-accepting chemotaxis protein</fullName>
    </submittedName>
</protein>
<dbReference type="Proteomes" id="UP001595683">
    <property type="component" value="Unassembled WGS sequence"/>
</dbReference>
<dbReference type="CDD" id="cd00130">
    <property type="entry name" value="PAS"/>
    <property type="match status" value="1"/>
</dbReference>
<evidence type="ECO:0000259" key="5">
    <source>
        <dbReference type="PROSITE" id="PS50111"/>
    </source>
</evidence>
<keyword evidence="1" id="KW-0145">Chemotaxis</keyword>
<dbReference type="InterPro" id="IPR000014">
    <property type="entry name" value="PAS"/>
</dbReference>
<gene>
    <name evidence="7" type="ORF">ACFOOT_15120</name>
</gene>
<evidence type="ECO:0000313" key="8">
    <source>
        <dbReference type="Proteomes" id="UP001595683"/>
    </source>
</evidence>
<dbReference type="Gene3D" id="1.10.287.950">
    <property type="entry name" value="Methyl-accepting chemotaxis protein"/>
    <property type="match status" value="1"/>
</dbReference>
<dbReference type="InterPro" id="IPR004089">
    <property type="entry name" value="MCPsignal_dom"/>
</dbReference>
<comment type="similarity">
    <text evidence="2">Belongs to the methyl-accepting chemotaxis (MCP) protein family.</text>
</comment>
<feature type="region of interest" description="Disordered" evidence="4">
    <location>
        <begin position="477"/>
        <end position="511"/>
    </location>
</feature>
<dbReference type="PANTHER" id="PTHR43531:SF11">
    <property type="entry name" value="METHYL-ACCEPTING CHEMOTAXIS PROTEIN 3"/>
    <property type="match status" value="1"/>
</dbReference>
<name>A0ABV7V5R5_9SPHN</name>
<dbReference type="InterPro" id="IPR004090">
    <property type="entry name" value="Chemotax_Me-accpt_rcpt"/>
</dbReference>
<dbReference type="SUPFAM" id="SSF58104">
    <property type="entry name" value="Methyl-accepting chemotaxis protein (MCP) signaling domain"/>
    <property type="match status" value="1"/>
</dbReference>
<proteinExistence type="inferred from homology"/>
<dbReference type="RefSeq" id="WP_191323316.1">
    <property type="nucleotide sequence ID" value="NZ_BMZP01000004.1"/>
</dbReference>
<dbReference type="Pfam" id="PF00015">
    <property type="entry name" value="MCPsignal"/>
    <property type="match status" value="1"/>
</dbReference>
<keyword evidence="8" id="KW-1185">Reference proteome</keyword>
<dbReference type="SMART" id="SM00091">
    <property type="entry name" value="PAS"/>
    <property type="match status" value="1"/>
</dbReference>
<evidence type="ECO:0000259" key="6">
    <source>
        <dbReference type="PROSITE" id="PS50885"/>
    </source>
</evidence>
<dbReference type="PRINTS" id="PR00260">
    <property type="entry name" value="CHEMTRNSDUCR"/>
</dbReference>
<feature type="compositionally biased region" description="Pro residues" evidence="4">
    <location>
        <begin position="480"/>
        <end position="494"/>
    </location>
</feature>
<dbReference type="SMART" id="SM00283">
    <property type="entry name" value="MA"/>
    <property type="match status" value="1"/>
</dbReference>